<proteinExistence type="inferred from homology"/>
<keyword evidence="3 4" id="KW-0436">Ligase</keyword>
<dbReference type="Gene3D" id="3.40.50.1950">
    <property type="entry name" value="Flavin prenyltransferase-like"/>
    <property type="match status" value="1"/>
</dbReference>
<evidence type="ECO:0000313" key="8">
    <source>
        <dbReference type="Proteomes" id="UP000294567"/>
    </source>
</evidence>
<dbReference type="GO" id="GO:0004632">
    <property type="term" value="F:phosphopantothenate--cysteine ligase activity"/>
    <property type="evidence" value="ECO:0007669"/>
    <property type="project" value="UniProtKB-UniRule"/>
</dbReference>
<keyword evidence="3 4" id="KW-0285">Flavoprotein</keyword>
<feature type="region of interest" description="Phosphopantothenate--cysteine ligase" evidence="3">
    <location>
        <begin position="189"/>
        <end position="402"/>
    </location>
</feature>
<feature type="active site" description="Proton donor" evidence="3">
    <location>
        <position position="157"/>
    </location>
</feature>
<evidence type="ECO:0000259" key="6">
    <source>
        <dbReference type="Pfam" id="PF04127"/>
    </source>
</evidence>
<organism evidence="7 8">
    <name type="scientific">Keratinibaculum paraultunense</name>
    <dbReference type="NCBI Taxonomy" id="1278232"/>
    <lineage>
        <taxon>Bacteria</taxon>
        <taxon>Bacillati</taxon>
        <taxon>Bacillota</taxon>
        <taxon>Tissierellia</taxon>
        <taxon>Tissierellales</taxon>
        <taxon>Tepidimicrobiaceae</taxon>
        <taxon>Keratinibaculum</taxon>
    </lineage>
</organism>
<comment type="pathway">
    <text evidence="3 4">Cofactor biosynthesis; coenzyme A biosynthesis; CoA from (R)-pantothenate: step 3/5.</text>
</comment>
<dbReference type="EC" id="4.1.1.36" evidence="3"/>
<dbReference type="Proteomes" id="UP000294567">
    <property type="component" value="Unassembled WGS sequence"/>
</dbReference>
<keyword evidence="3" id="KW-0479">Metal-binding</keyword>
<keyword evidence="3" id="KW-0511">Multifunctional enzyme</keyword>
<dbReference type="GO" id="GO:0071513">
    <property type="term" value="C:phosphopantothenoylcysteine decarboxylase complex"/>
    <property type="evidence" value="ECO:0007669"/>
    <property type="project" value="TreeGrafter"/>
</dbReference>
<dbReference type="InterPro" id="IPR007085">
    <property type="entry name" value="DNA/pantothenate-metab_flavo_C"/>
</dbReference>
<dbReference type="HAMAP" id="MF_02225">
    <property type="entry name" value="CoaBC"/>
    <property type="match status" value="1"/>
</dbReference>
<comment type="catalytic activity">
    <reaction evidence="3 4">
        <text>N-[(R)-4-phosphopantothenoyl]-L-cysteine + H(+) = (R)-4'-phosphopantetheine + CO2</text>
        <dbReference type="Rhea" id="RHEA:16793"/>
        <dbReference type="ChEBI" id="CHEBI:15378"/>
        <dbReference type="ChEBI" id="CHEBI:16526"/>
        <dbReference type="ChEBI" id="CHEBI:59458"/>
        <dbReference type="ChEBI" id="CHEBI:61723"/>
        <dbReference type="EC" id="4.1.1.36"/>
    </reaction>
</comment>
<comment type="function">
    <text evidence="3">Catalyzes two sequential steps in the biosynthesis of coenzyme A. In the first step cysteine is conjugated to 4'-phosphopantothenate to form 4-phosphopantothenoylcysteine. In the second step the latter compound is decarboxylated to form 4'-phosphopantotheine.</text>
</comment>
<protein>
    <recommendedName>
        <fullName evidence="3">Coenzyme A biosynthesis bifunctional protein CoaBC</fullName>
    </recommendedName>
    <alternativeName>
        <fullName evidence="3">DNA/pantothenate metabolism flavoprotein</fullName>
    </alternativeName>
    <alternativeName>
        <fullName evidence="3">Phosphopantothenoylcysteine synthetase/decarboxylase</fullName>
        <shortName evidence="3">PPCS-PPCDC</shortName>
    </alternativeName>
    <domain>
        <recommendedName>
            <fullName evidence="3">Phosphopantothenoylcysteine decarboxylase</fullName>
            <shortName evidence="3">PPC decarboxylase</shortName>
            <shortName evidence="3">PPC-DC</shortName>
            <ecNumber evidence="3">4.1.1.36</ecNumber>
        </recommendedName>
        <alternativeName>
            <fullName evidence="3">CoaC</fullName>
        </alternativeName>
    </domain>
    <domain>
        <recommendedName>
            <fullName evidence="3">Phosphopantothenate--cysteine ligase</fullName>
            <ecNumber evidence="3">6.3.2.5</ecNumber>
        </recommendedName>
        <alternativeName>
            <fullName evidence="3">CoaB</fullName>
        </alternativeName>
        <alternativeName>
            <fullName evidence="3">Phosphopantothenoylcysteine synthetase</fullName>
            <shortName evidence="3">PPC synthetase</shortName>
            <shortName evidence="3">PPC-S</shortName>
        </alternativeName>
    </domain>
</protein>
<accession>A0A4R3KVR0</accession>
<dbReference type="UniPathway" id="UPA00241">
    <property type="reaction ID" value="UER00353"/>
</dbReference>
<feature type="region of interest" description="Phosphopantothenoylcysteine decarboxylase" evidence="3">
    <location>
        <begin position="1"/>
        <end position="188"/>
    </location>
</feature>
<dbReference type="EC" id="6.3.2.5" evidence="3"/>
<evidence type="ECO:0000313" key="7">
    <source>
        <dbReference type="EMBL" id="TCS89597.1"/>
    </source>
</evidence>
<comment type="cofactor">
    <cofactor evidence="3">
        <name>FMN</name>
        <dbReference type="ChEBI" id="CHEBI:58210"/>
    </cofactor>
    <text evidence="3">Binds 1 FMN per subunit.</text>
</comment>
<evidence type="ECO:0000256" key="3">
    <source>
        <dbReference type="HAMAP-Rule" id="MF_02225"/>
    </source>
</evidence>
<sequence>MLKDKHIIVGVTGGIAAYKVADVVSRLKKQEANVEVIMTRNATKFISPLTFQTLSSNPVYIEMFNEPKSYDVEHISLAERADMFLIAPATANIIGKIANGIADDLLTTTIMATKSKVVFAPAMNTNMYMNPIVQENINFLKKLGYEFIDPGTGLLACQTYGIGRMAEPKEIVEFIINYFNNKQLVGKKVVVTAGPTMEPIDPVRYITNHSSGKMGYNIAKEARDRGADVVLIAGPTNIEPPAGVEVVRVNTTREMFDAVEKHFSSCDVLIKAAAPLDYRPEKVMKEKIKKDSEGMEELNIKLVRNPDIVSHFGKIKGDRIVVGFAAETNNLIQYAKEKLIKKNLDFIVANDISREGAGFKSDTNIVSIIDKEGNIEDYPILDKNQVAKIVLDKVCTMLNIKS</sequence>
<comment type="catalytic activity">
    <reaction evidence="3 4">
        <text>(R)-4'-phosphopantothenate + L-cysteine + CTP = N-[(R)-4-phosphopantothenoyl]-L-cysteine + CMP + diphosphate + H(+)</text>
        <dbReference type="Rhea" id="RHEA:19397"/>
        <dbReference type="ChEBI" id="CHEBI:10986"/>
        <dbReference type="ChEBI" id="CHEBI:15378"/>
        <dbReference type="ChEBI" id="CHEBI:33019"/>
        <dbReference type="ChEBI" id="CHEBI:35235"/>
        <dbReference type="ChEBI" id="CHEBI:37563"/>
        <dbReference type="ChEBI" id="CHEBI:59458"/>
        <dbReference type="ChEBI" id="CHEBI:60377"/>
        <dbReference type="EC" id="6.3.2.5"/>
    </reaction>
</comment>
<dbReference type="InterPro" id="IPR036551">
    <property type="entry name" value="Flavin_trans-like"/>
</dbReference>
<feature type="binding site" evidence="3">
    <location>
        <position position="324"/>
    </location>
    <ligand>
        <name>CTP</name>
        <dbReference type="ChEBI" id="CHEBI:37563"/>
    </ligand>
</feature>
<comment type="function">
    <text evidence="4">Catalyzes two steps in the biosynthesis of coenzyme A. In the first step cysteine is conjugated to 4'-phosphopantothenate to form 4-phosphopantothenoylcysteine, in the latter compound is decarboxylated to form 4'-phosphopantotheine.</text>
</comment>
<reference evidence="7 8" key="1">
    <citation type="submission" date="2019-03" db="EMBL/GenBank/DDBJ databases">
        <title>Genomic Encyclopedia of Type Strains, Phase IV (KMG-IV): sequencing the most valuable type-strain genomes for metagenomic binning, comparative biology and taxonomic classification.</title>
        <authorList>
            <person name="Goeker M."/>
        </authorList>
    </citation>
    <scope>NUCLEOTIDE SEQUENCE [LARGE SCALE GENOMIC DNA]</scope>
    <source>
        <strain evidence="7 8">DSM 26752</strain>
    </source>
</reference>
<gene>
    <name evidence="3" type="primary">coaBC</name>
    <name evidence="7" type="ORF">EDD65_10570</name>
</gene>
<comment type="pathway">
    <text evidence="3 4">Cofactor biosynthesis; coenzyme A biosynthesis; CoA from (R)-pantothenate: step 2/5.</text>
</comment>
<dbReference type="InterPro" id="IPR003382">
    <property type="entry name" value="Flavoprotein"/>
</dbReference>
<dbReference type="Pfam" id="PF02441">
    <property type="entry name" value="Flavoprotein"/>
    <property type="match status" value="1"/>
</dbReference>
<feature type="binding site" evidence="3">
    <location>
        <position position="287"/>
    </location>
    <ligand>
        <name>CTP</name>
        <dbReference type="ChEBI" id="CHEBI:37563"/>
    </ligand>
</feature>
<feature type="binding site" evidence="3">
    <location>
        <position position="277"/>
    </location>
    <ligand>
        <name>CTP</name>
        <dbReference type="ChEBI" id="CHEBI:37563"/>
    </ligand>
</feature>
<dbReference type="NCBIfam" id="TIGR00521">
    <property type="entry name" value="coaBC_dfp"/>
    <property type="match status" value="1"/>
</dbReference>
<dbReference type="GO" id="GO:0010181">
    <property type="term" value="F:FMN binding"/>
    <property type="evidence" value="ECO:0007669"/>
    <property type="project" value="UniProtKB-UniRule"/>
</dbReference>
<dbReference type="PANTHER" id="PTHR14359:SF6">
    <property type="entry name" value="PHOSPHOPANTOTHENOYLCYSTEINE DECARBOXYLASE"/>
    <property type="match status" value="1"/>
</dbReference>
<dbReference type="PANTHER" id="PTHR14359">
    <property type="entry name" value="HOMO-OLIGOMERIC FLAVIN CONTAINING CYS DECARBOXYLASE FAMILY"/>
    <property type="match status" value="1"/>
</dbReference>
<keyword evidence="3 4" id="KW-0288">FMN</keyword>
<evidence type="ECO:0000256" key="4">
    <source>
        <dbReference type="RuleBase" id="RU364078"/>
    </source>
</evidence>
<comment type="similarity">
    <text evidence="3 4">In the C-terminal section; belongs to the PPC synthetase family.</text>
</comment>
<dbReference type="EMBL" id="SMAE01000005">
    <property type="protein sequence ID" value="TCS89597.1"/>
    <property type="molecule type" value="Genomic_DNA"/>
</dbReference>
<dbReference type="GO" id="GO:0015941">
    <property type="term" value="P:pantothenate catabolic process"/>
    <property type="evidence" value="ECO:0007669"/>
    <property type="project" value="InterPro"/>
</dbReference>
<feature type="binding site" evidence="3">
    <location>
        <position position="342"/>
    </location>
    <ligand>
        <name>CTP</name>
        <dbReference type="ChEBI" id="CHEBI:37563"/>
    </ligand>
</feature>
<feature type="domain" description="Flavoprotein" evidence="5">
    <location>
        <begin position="5"/>
        <end position="177"/>
    </location>
</feature>
<dbReference type="RefSeq" id="WP_132027374.1">
    <property type="nucleotide sequence ID" value="NZ_CP068564.1"/>
</dbReference>
<dbReference type="InterPro" id="IPR035929">
    <property type="entry name" value="CoaB-like_sf"/>
</dbReference>
<name>A0A4R3KVR0_9FIRM</name>
<evidence type="ECO:0000256" key="1">
    <source>
        <dbReference type="ARBA" id="ARBA00022793"/>
    </source>
</evidence>
<evidence type="ECO:0000259" key="5">
    <source>
        <dbReference type="Pfam" id="PF02441"/>
    </source>
</evidence>
<keyword evidence="2 3" id="KW-0456">Lyase</keyword>
<keyword evidence="8" id="KW-1185">Reference proteome</keyword>
<feature type="domain" description="DNA/pantothenate metabolism flavoprotein C-terminal" evidence="6">
    <location>
        <begin position="184"/>
        <end position="396"/>
    </location>
</feature>
<feature type="binding site" evidence="3">
    <location>
        <position position="338"/>
    </location>
    <ligand>
        <name>CTP</name>
        <dbReference type="ChEBI" id="CHEBI:37563"/>
    </ligand>
</feature>
<comment type="similarity">
    <text evidence="3 4">In the N-terminal section; belongs to the HFCD (homo-oligomeric flavin containing Cys decarboxylase) superfamily.</text>
</comment>
<dbReference type="OrthoDB" id="9802554at2"/>
<dbReference type="Gene3D" id="3.40.50.10300">
    <property type="entry name" value="CoaB-like"/>
    <property type="match status" value="1"/>
</dbReference>
<dbReference type="SUPFAM" id="SSF102645">
    <property type="entry name" value="CoaB-like"/>
    <property type="match status" value="1"/>
</dbReference>
<feature type="binding site" evidence="3">
    <location>
        <begin position="306"/>
        <end position="309"/>
    </location>
    <ligand>
        <name>CTP</name>
        <dbReference type="ChEBI" id="CHEBI:37563"/>
    </ligand>
</feature>
<dbReference type="GO" id="GO:0004633">
    <property type="term" value="F:phosphopantothenoylcysteine decarboxylase activity"/>
    <property type="evidence" value="ECO:0007669"/>
    <property type="project" value="UniProtKB-UniRule"/>
</dbReference>
<dbReference type="GO" id="GO:0046872">
    <property type="term" value="F:metal ion binding"/>
    <property type="evidence" value="ECO:0007669"/>
    <property type="project" value="UniProtKB-KW"/>
</dbReference>
<comment type="cofactor">
    <cofactor evidence="3">
        <name>Mg(2+)</name>
        <dbReference type="ChEBI" id="CHEBI:18420"/>
    </cofactor>
</comment>
<dbReference type="GO" id="GO:0015937">
    <property type="term" value="P:coenzyme A biosynthetic process"/>
    <property type="evidence" value="ECO:0007669"/>
    <property type="project" value="UniProtKB-UniRule"/>
</dbReference>
<keyword evidence="3" id="KW-0460">Magnesium</keyword>
<comment type="caution">
    <text evidence="3">Lacks conserved residue(s) required for the propagation of feature annotation.</text>
</comment>
<evidence type="ECO:0000256" key="2">
    <source>
        <dbReference type="ARBA" id="ARBA00023239"/>
    </source>
</evidence>
<comment type="caution">
    <text evidence="7">The sequence shown here is derived from an EMBL/GenBank/DDBJ whole genome shotgun (WGS) entry which is preliminary data.</text>
</comment>
<keyword evidence="1 3" id="KW-0210">Decarboxylase</keyword>
<dbReference type="InterPro" id="IPR005252">
    <property type="entry name" value="CoaBC"/>
</dbReference>
<dbReference type="Pfam" id="PF04127">
    <property type="entry name" value="DFP"/>
    <property type="match status" value="1"/>
</dbReference>
<dbReference type="AlphaFoldDB" id="A0A4R3KVR0"/>
<dbReference type="SUPFAM" id="SSF52507">
    <property type="entry name" value="Homo-oligomeric flavin-containing Cys decarboxylases, HFCD"/>
    <property type="match status" value="1"/>
</dbReference>